<dbReference type="PANTHER" id="PTHR16135:SF2">
    <property type="entry name" value="SHIFTLESS ANTIVIRAL INHIBITOR OF RIBOSOMAL FRAMESHIFTING PROTEIN"/>
    <property type="match status" value="1"/>
</dbReference>
<dbReference type="InterPro" id="IPR026795">
    <property type="entry name" value="SHFL"/>
</dbReference>
<comment type="subcellular location">
    <subcellularLocation>
        <location evidence="2">Cytoplasm</location>
        <location evidence="2">Cytoplasmic ribonucleoprotein granule</location>
    </subcellularLocation>
    <subcellularLocation>
        <location evidence="1">Nucleus</location>
    </subcellularLocation>
</comment>
<dbReference type="GO" id="GO:0075523">
    <property type="term" value="P:viral translational frameshifting"/>
    <property type="evidence" value="ECO:0007669"/>
    <property type="project" value="TreeGrafter"/>
</dbReference>
<evidence type="ECO:0000256" key="4">
    <source>
        <dbReference type="ARBA" id="ARBA00022490"/>
    </source>
</evidence>
<dbReference type="Proteomes" id="UP000005408">
    <property type="component" value="Unassembled WGS sequence"/>
</dbReference>
<evidence type="ECO:0000256" key="3">
    <source>
        <dbReference type="ARBA" id="ARBA00005469"/>
    </source>
</evidence>
<keyword evidence="5" id="KW-0694">RNA-binding</keyword>
<keyword evidence="6" id="KW-0539">Nucleus</keyword>
<feature type="compositionally biased region" description="Acidic residues" evidence="7">
    <location>
        <begin position="350"/>
        <end position="360"/>
    </location>
</feature>
<dbReference type="PANTHER" id="PTHR16135">
    <property type="entry name" value="REPRESSOR OF YIELD OF DENV PROTEIN"/>
    <property type="match status" value="1"/>
</dbReference>
<protein>
    <submittedName>
        <fullName evidence="8">Uncharacterized protein</fullName>
    </submittedName>
</protein>
<dbReference type="GO" id="GO:0045087">
    <property type="term" value="P:innate immune response"/>
    <property type="evidence" value="ECO:0007669"/>
    <property type="project" value="TreeGrafter"/>
</dbReference>
<evidence type="ECO:0000256" key="1">
    <source>
        <dbReference type="ARBA" id="ARBA00004123"/>
    </source>
</evidence>
<evidence type="ECO:0000313" key="9">
    <source>
        <dbReference type="Proteomes" id="UP000005408"/>
    </source>
</evidence>
<evidence type="ECO:0000256" key="5">
    <source>
        <dbReference type="ARBA" id="ARBA00022884"/>
    </source>
</evidence>
<dbReference type="GO" id="GO:1990825">
    <property type="term" value="F:sequence-specific mRNA binding"/>
    <property type="evidence" value="ECO:0007669"/>
    <property type="project" value="TreeGrafter"/>
</dbReference>
<dbReference type="OrthoDB" id="9423182at2759"/>
<organism evidence="8 9">
    <name type="scientific">Magallana gigas</name>
    <name type="common">Pacific oyster</name>
    <name type="synonym">Crassostrea gigas</name>
    <dbReference type="NCBI Taxonomy" id="29159"/>
    <lineage>
        <taxon>Eukaryota</taxon>
        <taxon>Metazoa</taxon>
        <taxon>Spiralia</taxon>
        <taxon>Lophotrochozoa</taxon>
        <taxon>Mollusca</taxon>
        <taxon>Bivalvia</taxon>
        <taxon>Autobranchia</taxon>
        <taxon>Pteriomorphia</taxon>
        <taxon>Ostreida</taxon>
        <taxon>Ostreoidea</taxon>
        <taxon>Ostreidae</taxon>
        <taxon>Magallana</taxon>
    </lineage>
</organism>
<sequence length="370" mass="42157">MGDDEEKMRMTTRVRELFHGRFSKQEVTRLLDNHGWNQLEAVDFVFNSEPHIVNQLLSNKSERDIVGLREDEVLRQNAERDRIPNRKRQFACEACDNVWWTRVPKRKPVSKCKKCRRKFDPIHEDEEYGWATFRCDCGNEFSGYGQKNVTRSECYSCHSMALAVSVRPPEARKNPKSRSRHSCNAPDCTHRTDRSTGNQPRSHGRQNAEYQGREYRGPRGYGGEEFVYGYGQYHGQVNTPGNFNGGELLYDRRGTQRGHTNGTQRSDNNTRRSDNARLYPDPPGNKPSAGAEYIPSTCVHPESRQASGKKLVIVPSLPHRSSGSTVDSLMLDDDEASSVLSDFRPSVDVIPEDPDEDNNDADNNNSNDED</sequence>
<evidence type="ECO:0000256" key="6">
    <source>
        <dbReference type="ARBA" id="ARBA00023242"/>
    </source>
</evidence>
<evidence type="ECO:0000313" key="8">
    <source>
        <dbReference type="EnsemblMetazoa" id="G19812.1:cds"/>
    </source>
</evidence>
<name>A0A8W8JQI7_MAGGI</name>
<keyword evidence="9" id="KW-1185">Reference proteome</keyword>
<dbReference type="Pfam" id="PF15135">
    <property type="entry name" value="UPF0515"/>
    <property type="match status" value="1"/>
</dbReference>
<dbReference type="GO" id="GO:0005634">
    <property type="term" value="C:nucleus"/>
    <property type="evidence" value="ECO:0007669"/>
    <property type="project" value="UniProtKB-SubCell"/>
</dbReference>
<feature type="region of interest" description="Disordered" evidence="7">
    <location>
        <begin position="168"/>
        <end position="218"/>
    </location>
</feature>
<accession>A0A8W8JQI7</accession>
<dbReference type="OMA" id="DCTHRST"/>
<dbReference type="GO" id="GO:0043022">
    <property type="term" value="F:ribosome binding"/>
    <property type="evidence" value="ECO:0007669"/>
    <property type="project" value="TreeGrafter"/>
</dbReference>
<evidence type="ECO:0000256" key="2">
    <source>
        <dbReference type="ARBA" id="ARBA00004331"/>
    </source>
</evidence>
<feature type="region of interest" description="Disordered" evidence="7">
    <location>
        <begin position="242"/>
        <end position="370"/>
    </location>
</feature>
<dbReference type="GO" id="GO:0036464">
    <property type="term" value="C:cytoplasmic ribonucleoprotein granule"/>
    <property type="evidence" value="ECO:0007669"/>
    <property type="project" value="UniProtKB-SubCell"/>
</dbReference>
<dbReference type="EnsemblMetazoa" id="G19812.1">
    <property type="protein sequence ID" value="G19812.1:cds"/>
    <property type="gene ID" value="G19812"/>
</dbReference>
<dbReference type="AlphaFoldDB" id="A0A8W8JQI7"/>
<evidence type="ECO:0000256" key="7">
    <source>
        <dbReference type="SAM" id="MobiDB-lite"/>
    </source>
</evidence>
<reference evidence="8" key="1">
    <citation type="submission" date="2022-08" db="UniProtKB">
        <authorList>
            <consortium name="EnsemblMetazoa"/>
        </authorList>
    </citation>
    <scope>IDENTIFICATION</scope>
    <source>
        <strain evidence="8">05x7-T-G4-1.051#20</strain>
    </source>
</reference>
<feature type="compositionally biased region" description="Low complexity" evidence="7">
    <location>
        <begin position="361"/>
        <end position="370"/>
    </location>
</feature>
<keyword evidence="4" id="KW-0963">Cytoplasm</keyword>
<proteinExistence type="inferred from homology"/>
<comment type="similarity">
    <text evidence="3">Belongs to the SHFL family.</text>
</comment>
<feature type="compositionally biased region" description="Polar residues" evidence="7">
    <location>
        <begin position="257"/>
        <end position="267"/>
    </location>
</feature>